<dbReference type="EMBL" id="JACHMH010000001">
    <property type="protein sequence ID" value="MBB4677740.1"/>
    <property type="molecule type" value="Genomic_DNA"/>
</dbReference>
<accession>A0A7W7CAT8</accession>
<proteinExistence type="predicted"/>
<organism evidence="2 3">
    <name type="scientific">Crossiella cryophila</name>
    <dbReference type="NCBI Taxonomy" id="43355"/>
    <lineage>
        <taxon>Bacteria</taxon>
        <taxon>Bacillati</taxon>
        <taxon>Actinomycetota</taxon>
        <taxon>Actinomycetes</taxon>
        <taxon>Pseudonocardiales</taxon>
        <taxon>Pseudonocardiaceae</taxon>
        <taxon>Crossiella</taxon>
    </lineage>
</organism>
<name>A0A7W7CAT8_9PSEU</name>
<dbReference type="Gene3D" id="2.120.10.10">
    <property type="match status" value="1"/>
</dbReference>
<dbReference type="RefSeq" id="WP_185003652.1">
    <property type="nucleotide sequence ID" value="NZ_BAAAUI010000083.1"/>
</dbReference>
<dbReference type="Proteomes" id="UP000533598">
    <property type="component" value="Unassembled WGS sequence"/>
</dbReference>
<dbReference type="AlphaFoldDB" id="A0A7W7CAT8"/>
<sequence>MTQRTRWLGIVAAPLLLTGLLAQPAAAEASTVAKIVQEPGEYEARFPDVLKLRDGRLMAVWHRATAHAGAVGTIQLSFGSADGRTWSENPTPALADPGTMAGIDTRDPKLGMMPDGSVLMTFFVPGGKVYYSVWKPGWTRFTDPVQLTAPGIGAGIFSHGSPLALADNGSQTDQVLIPVYTVDNDQTGYKGGAHFIRATYRPTGDPRLVVSSAHQIIGNANPPGRKYFEPSFVQYGGTVVAVVRSEQNGGGSPAIVVRWNPYTATPDYEYQSFSDVLASSHHLLKTASGKLLFTYGDRARAGRPTAGMMISNPIADWTKGKVLPIYNSGAQDQANPSSVEISAGTFLTLAYNAKPKTSDPEFGGTLWVVQSKAADY</sequence>
<keyword evidence="3" id="KW-1185">Reference proteome</keyword>
<evidence type="ECO:0000313" key="2">
    <source>
        <dbReference type="EMBL" id="MBB4677740.1"/>
    </source>
</evidence>
<evidence type="ECO:0000256" key="1">
    <source>
        <dbReference type="SAM" id="SignalP"/>
    </source>
</evidence>
<gene>
    <name evidence="2" type="ORF">HNR67_003858</name>
</gene>
<dbReference type="InterPro" id="IPR036278">
    <property type="entry name" value="Sialidase_sf"/>
</dbReference>
<evidence type="ECO:0008006" key="4">
    <source>
        <dbReference type="Google" id="ProtNLM"/>
    </source>
</evidence>
<feature type="signal peptide" evidence="1">
    <location>
        <begin position="1"/>
        <end position="27"/>
    </location>
</feature>
<comment type="caution">
    <text evidence="2">The sequence shown here is derived from an EMBL/GenBank/DDBJ whole genome shotgun (WGS) entry which is preliminary data.</text>
</comment>
<dbReference type="SUPFAM" id="SSF50939">
    <property type="entry name" value="Sialidases"/>
    <property type="match status" value="1"/>
</dbReference>
<evidence type="ECO:0000313" key="3">
    <source>
        <dbReference type="Proteomes" id="UP000533598"/>
    </source>
</evidence>
<keyword evidence="1" id="KW-0732">Signal</keyword>
<feature type="chain" id="PRO_5039399869" description="Exo-alpha-sialidase" evidence="1">
    <location>
        <begin position="28"/>
        <end position="376"/>
    </location>
</feature>
<protein>
    <recommendedName>
        <fullName evidence="4">Exo-alpha-sialidase</fullName>
    </recommendedName>
</protein>
<reference evidence="2 3" key="1">
    <citation type="submission" date="2020-08" db="EMBL/GenBank/DDBJ databases">
        <title>Sequencing the genomes of 1000 actinobacteria strains.</title>
        <authorList>
            <person name="Klenk H.-P."/>
        </authorList>
    </citation>
    <scope>NUCLEOTIDE SEQUENCE [LARGE SCALE GENOMIC DNA]</scope>
    <source>
        <strain evidence="2 3">DSM 44230</strain>
    </source>
</reference>